<accession>A0ABP8K477</accession>
<protein>
    <recommendedName>
        <fullName evidence="4">Lipoprotein</fullName>
    </recommendedName>
</protein>
<dbReference type="EMBL" id="BAABHB010000002">
    <property type="protein sequence ID" value="GAA4399981.1"/>
    <property type="molecule type" value="Genomic_DNA"/>
</dbReference>
<dbReference type="Proteomes" id="UP001500936">
    <property type="component" value="Unassembled WGS sequence"/>
</dbReference>
<keyword evidence="3" id="KW-1185">Reference proteome</keyword>
<proteinExistence type="predicted"/>
<organism evidence="2 3">
    <name type="scientific">Nibrella viscosa</name>
    <dbReference type="NCBI Taxonomy" id="1084524"/>
    <lineage>
        <taxon>Bacteria</taxon>
        <taxon>Pseudomonadati</taxon>
        <taxon>Bacteroidota</taxon>
        <taxon>Cytophagia</taxon>
        <taxon>Cytophagales</taxon>
        <taxon>Spirosomataceae</taxon>
        <taxon>Nibrella</taxon>
    </lineage>
</organism>
<sequence>MQTSLLRLLMASSLFAIILVQPACSQSRKNANPPADGFDMAGSDPKAVQIADQVMEAMGGRANWDKTHLIAWTFFGNRRLIWDKWTGNVRVDNLKNDQTILLNINTDKGRVFRNGKELTESDSVAKYVKMGKGQWINDSYWLVMPFKLKDSGVTLKYLGDAKTQDGNDADLLQLTFKGVGNTPDNKYHVWVDKNTHLVSQFAYFPKYTDEKPQFVSPWTHYEKHGDILISGKRGEREITDIRVFNGLPGEVFTSLDRTDLSRYPEAK</sequence>
<gene>
    <name evidence="2" type="ORF">GCM10023187_12610</name>
</gene>
<comment type="caution">
    <text evidence="2">The sequence shown here is derived from an EMBL/GenBank/DDBJ whole genome shotgun (WGS) entry which is preliminary data.</text>
</comment>
<dbReference type="RefSeq" id="WP_345265077.1">
    <property type="nucleotide sequence ID" value="NZ_BAABHB010000002.1"/>
</dbReference>
<name>A0ABP8K477_9BACT</name>
<evidence type="ECO:0008006" key="4">
    <source>
        <dbReference type="Google" id="ProtNLM"/>
    </source>
</evidence>
<evidence type="ECO:0000256" key="1">
    <source>
        <dbReference type="SAM" id="SignalP"/>
    </source>
</evidence>
<feature type="chain" id="PRO_5045040635" description="Lipoprotein" evidence="1">
    <location>
        <begin position="26"/>
        <end position="267"/>
    </location>
</feature>
<evidence type="ECO:0000313" key="3">
    <source>
        <dbReference type="Proteomes" id="UP001500936"/>
    </source>
</evidence>
<feature type="signal peptide" evidence="1">
    <location>
        <begin position="1"/>
        <end position="25"/>
    </location>
</feature>
<evidence type="ECO:0000313" key="2">
    <source>
        <dbReference type="EMBL" id="GAA4399981.1"/>
    </source>
</evidence>
<reference evidence="3" key="1">
    <citation type="journal article" date="2019" name="Int. J. Syst. Evol. Microbiol.">
        <title>The Global Catalogue of Microorganisms (GCM) 10K type strain sequencing project: providing services to taxonomists for standard genome sequencing and annotation.</title>
        <authorList>
            <consortium name="The Broad Institute Genomics Platform"/>
            <consortium name="The Broad Institute Genome Sequencing Center for Infectious Disease"/>
            <person name="Wu L."/>
            <person name="Ma J."/>
        </authorList>
    </citation>
    <scope>NUCLEOTIDE SEQUENCE [LARGE SCALE GENOMIC DNA]</scope>
    <source>
        <strain evidence="3">JCM 17925</strain>
    </source>
</reference>
<keyword evidence="1" id="KW-0732">Signal</keyword>